<gene>
    <name evidence="4" type="ORF">pW11NP2_p043</name>
</gene>
<dbReference type="EMBL" id="MG869625">
    <property type="protein sequence ID" value="AWD72363.1"/>
    <property type="molecule type" value="Genomic_DNA"/>
</dbReference>
<sequence>MIEALISDKLQGQPSEKVAKTGKPFVTAKVRVHAGESDVFVNVIAFSESACAALLALESGDSVSLAGSLTPKAWTDREGVARPALDLMARQVLTAYHVARKRKAVEPMRHDQGITQPANPASRRDDLDDGEPLDF</sequence>
<dbReference type="AlphaFoldDB" id="A0A2S1FIL2"/>
<accession>A0A2S1FIL2</accession>
<reference evidence="4" key="1">
    <citation type="submission" date="2018-01" db="EMBL/GenBank/DDBJ databases">
        <title>Plasmids of psychrophilic Polaromonas spp. isolated from Arctic and Antarctic glaciers.</title>
        <authorList>
            <person name="Dziewit L."/>
            <person name="Ciok A."/>
        </authorList>
    </citation>
    <scope>NUCLEOTIDE SEQUENCE</scope>
    <source>
        <plasmid evidence="4">pW11NP2</plasmid>
    </source>
</reference>
<dbReference type="InterPro" id="IPR000424">
    <property type="entry name" value="Primosome_PriB/ssb"/>
</dbReference>
<dbReference type="GO" id="GO:0003697">
    <property type="term" value="F:single-stranded DNA binding"/>
    <property type="evidence" value="ECO:0007669"/>
    <property type="project" value="InterPro"/>
</dbReference>
<evidence type="ECO:0000313" key="4">
    <source>
        <dbReference type="EMBL" id="AWD72363.1"/>
    </source>
</evidence>
<feature type="region of interest" description="Disordered" evidence="3">
    <location>
        <begin position="104"/>
        <end position="135"/>
    </location>
</feature>
<evidence type="ECO:0000256" key="2">
    <source>
        <dbReference type="PROSITE-ProRule" id="PRU00252"/>
    </source>
</evidence>
<keyword evidence="4" id="KW-0614">Plasmid</keyword>
<keyword evidence="1 2" id="KW-0238">DNA-binding</keyword>
<name>A0A2S1FIL2_9BURK</name>
<dbReference type="Gene3D" id="2.40.50.140">
    <property type="entry name" value="Nucleic acid-binding proteins"/>
    <property type="match status" value="1"/>
</dbReference>
<dbReference type="PROSITE" id="PS50935">
    <property type="entry name" value="SSB"/>
    <property type="match status" value="1"/>
</dbReference>
<dbReference type="SUPFAM" id="SSF50249">
    <property type="entry name" value="Nucleic acid-binding proteins"/>
    <property type="match status" value="1"/>
</dbReference>
<evidence type="ECO:0000256" key="1">
    <source>
        <dbReference type="ARBA" id="ARBA00023125"/>
    </source>
</evidence>
<evidence type="ECO:0000256" key="3">
    <source>
        <dbReference type="SAM" id="MobiDB-lite"/>
    </source>
</evidence>
<protein>
    <submittedName>
        <fullName evidence="4">SsDNA binding protein</fullName>
    </submittedName>
</protein>
<dbReference type="RefSeq" id="WP_181377668.1">
    <property type="nucleotide sequence ID" value="NZ_MG869625.1"/>
</dbReference>
<organism evidence="4">
    <name type="scientific">Polaromonas sp. W11N</name>
    <dbReference type="NCBI Taxonomy" id="1840303"/>
    <lineage>
        <taxon>Bacteria</taxon>
        <taxon>Pseudomonadati</taxon>
        <taxon>Pseudomonadota</taxon>
        <taxon>Betaproteobacteria</taxon>
        <taxon>Burkholderiales</taxon>
        <taxon>Comamonadaceae</taxon>
        <taxon>Polaromonas</taxon>
    </lineage>
</organism>
<proteinExistence type="predicted"/>
<dbReference type="InterPro" id="IPR012340">
    <property type="entry name" value="NA-bd_OB-fold"/>
</dbReference>
<geneLocation type="plasmid" evidence="4">
    <name>pW11NP2</name>
</geneLocation>